<dbReference type="PANTHER" id="PTHR38166:SF1">
    <property type="entry name" value="C2H2-TYPE DOMAIN-CONTAINING PROTEIN"/>
    <property type="match status" value="1"/>
</dbReference>
<name>A0A9P5BX85_COLSI</name>
<protein>
    <recommendedName>
        <fullName evidence="4">C2H2-type domain-containing protein</fullName>
    </recommendedName>
</protein>
<dbReference type="Proteomes" id="UP000711996">
    <property type="component" value="Unassembled WGS sequence"/>
</dbReference>
<evidence type="ECO:0000313" key="3">
    <source>
        <dbReference type="Proteomes" id="UP000711996"/>
    </source>
</evidence>
<dbReference type="AlphaFoldDB" id="A0A9P5BX85"/>
<feature type="compositionally biased region" description="Acidic residues" evidence="1">
    <location>
        <begin position="145"/>
        <end position="156"/>
    </location>
</feature>
<accession>A0A9P5BX85</accession>
<feature type="compositionally biased region" description="Basic and acidic residues" evidence="1">
    <location>
        <begin position="271"/>
        <end position="280"/>
    </location>
</feature>
<sequence>MRLPTTFILQETQGTSTSGTPQAQPRESRVASDAQITSHRPQASRAGSPETSTASSRSATDPPNPSVPADKYVDSYLEYRKALLIKILMDMVGEYLDETICTLEEATDYEGQAPNDSGRSGSRGIKRAASHGNMNPGHKRQNRGDDEEEDHFDGDDRDGREPNRKKSKPDPESEKLRFACPFYKRDPQRYKNHRACRGPGWSEMHRLKEHLYRQHRLFTCDRCLEHFKKDNLLKEHVRAEKACTLRSRKMDPAEGMSVETEKQIKSRSKQGKQDKQDKPDEASRWFEIYHILFGDVNIDDLPSPYYEDPPGTKGANGPAGPGAQYRYFLRREIPNMVKRELEAEVAKSFKDVGTTMQGRLTAMIQNSVEKCAKIFEYIPTYSEAAAHGDPDGGDRPKSREASPLPVLAPVAAPVAMTAPGYDDNLIIWPNGIPVFDFPIDFNLEPPSNDFDPSGDNQTYDECFPAFDSAYESGSIGGSSGTYRM</sequence>
<comment type="caution">
    <text evidence="2">The sequence shown here is derived from an EMBL/GenBank/DDBJ whole genome shotgun (WGS) entry which is preliminary data.</text>
</comment>
<feature type="region of interest" description="Disordered" evidence="1">
    <location>
        <begin position="248"/>
        <end position="280"/>
    </location>
</feature>
<dbReference type="EMBL" id="QPMT01000051">
    <property type="protein sequence ID" value="KAF4849372.1"/>
    <property type="molecule type" value="Genomic_DNA"/>
</dbReference>
<evidence type="ECO:0000256" key="1">
    <source>
        <dbReference type="SAM" id="MobiDB-lite"/>
    </source>
</evidence>
<dbReference type="OrthoDB" id="4161727at2759"/>
<feature type="region of interest" description="Disordered" evidence="1">
    <location>
        <begin position="110"/>
        <end position="179"/>
    </location>
</feature>
<feature type="compositionally biased region" description="Polar residues" evidence="1">
    <location>
        <begin position="49"/>
        <end position="61"/>
    </location>
</feature>
<gene>
    <name evidence="2" type="ORF">CGCSCA2_v011961</name>
</gene>
<evidence type="ECO:0000313" key="2">
    <source>
        <dbReference type="EMBL" id="KAF4849372.1"/>
    </source>
</evidence>
<keyword evidence="3" id="KW-1185">Reference proteome</keyword>
<evidence type="ECO:0008006" key="4">
    <source>
        <dbReference type="Google" id="ProtNLM"/>
    </source>
</evidence>
<reference evidence="2" key="1">
    <citation type="submission" date="2019-06" db="EMBL/GenBank/DDBJ databases">
        <authorList>
            <person name="Gan P."/>
            <person name="Shirasu K."/>
        </authorList>
    </citation>
    <scope>NUCLEOTIDE SEQUENCE [LARGE SCALE GENOMIC DNA]</scope>
    <source>
        <strain evidence="2">CAD2</strain>
    </source>
</reference>
<proteinExistence type="predicted"/>
<feature type="region of interest" description="Disordered" evidence="1">
    <location>
        <begin position="1"/>
        <end position="69"/>
    </location>
</feature>
<dbReference type="PANTHER" id="PTHR38166">
    <property type="entry name" value="C2H2-TYPE DOMAIN-CONTAINING PROTEIN-RELATED"/>
    <property type="match status" value="1"/>
</dbReference>
<organism evidence="2 3">
    <name type="scientific">Colletotrichum siamense</name>
    <name type="common">Anthracnose fungus</name>
    <dbReference type="NCBI Taxonomy" id="690259"/>
    <lineage>
        <taxon>Eukaryota</taxon>
        <taxon>Fungi</taxon>
        <taxon>Dikarya</taxon>
        <taxon>Ascomycota</taxon>
        <taxon>Pezizomycotina</taxon>
        <taxon>Sordariomycetes</taxon>
        <taxon>Hypocreomycetidae</taxon>
        <taxon>Glomerellales</taxon>
        <taxon>Glomerellaceae</taxon>
        <taxon>Colletotrichum</taxon>
        <taxon>Colletotrichum gloeosporioides species complex</taxon>
    </lineage>
</organism>
<feature type="compositionally biased region" description="Basic and acidic residues" evidence="1">
    <location>
        <begin position="157"/>
        <end position="179"/>
    </location>
</feature>
<feature type="compositionally biased region" description="Polar residues" evidence="1">
    <location>
        <begin position="7"/>
        <end position="25"/>
    </location>
</feature>